<dbReference type="InterPro" id="IPR036034">
    <property type="entry name" value="PDZ_sf"/>
</dbReference>
<dbReference type="Gene3D" id="2.30.42.10">
    <property type="match status" value="1"/>
</dbReference>
<organism evidence="3">
    <name type="scientific">Sporolactobacillus sp. Y61</name>
    <dbReference type="NCBI Taxonomy" id="3160863"/>
    <lineage>
        <taxon>Bacteria</taxon>
        <taxon>Bacillati</taxon>
        <taxon>Bacillota</taxon>
        <taxon>Bacilli</taxon>
        <taxon>Bacillales</taxon>
        <taxon>Sporolactobacillaceae</taxon>
        <taxon>Sporolactobacillus</taxon>
    </lineage>
</organism>
<keyword evidence="3" id="KW-0378">Hydrolase</keyword>
<dbReference type="AlphaFoldDB" id="A0AAU8IDX7"/>
<dbReference type="InterPro" id="IPR009003">
    <property type="entry name" value="Peptidase_S1_PA"/>
</dbReference>
<protein>
    <submittedName>
        <fullName evidence="3">SpoIVB peptidase</fullName>
        <ecNumber evidence="3">3.4.21.116</ecNumber>
    </submittedName>
</protein>
<dbReference type="SUPFAM" id="SSF50156">
    <property type="entry name" value="PDZ domain-like"/>
    <property type="match status" value="1"/>
</dbReference>
<evidence type="ECO:0000259" key="2">
    <source>
        <dbReference type="PROSITE" id="PS51494"/>
    </source>
</evidence>
<dbReference type="EMBL" id="CP159510">
    <property type="protein sequence ID" value="XCJ16402.1"/>
    <property type="molecule type" value="Genomic_DNA"/>
</dbReference>
<dbReference type="Pfam" id="PF05580">
    <property type="entry name" value="Peptidase_S55"/>
    <property type="match status" value="1"/>
</dbReference>
<dbReference type="InterPro" id="IPR001478">
    <property type="entry name" value="PDZ"/>
</dbReference>
<sequence length="414" mass="45311">MRNINKWFGVFVCLSILVTTAFVFGSGFEKNQRLNHRSVSMEHLFHPYLSGGSPLAAEMRKVKLNTLREQNGHAVAAHNFSKQKTGDELRLVPGGQSIGVKIKTRGVLVVGYHLINSNRGQASPGESAGIQIGDIITKINGRQMSSITDVRQIIGQASAQKKMQVDLIRRHTILKKQLMPVKGKDEGRFQIGLYIRDSASGIGTMTFYDPKSNAYGALGHTISDRDTGQPVPVKNGQIVRSMVQAIQRGAEGNPGEKIAFFPDHAEQIGTINRNTAFGIYGYLQNNDLMYQNRRMQALPVAKPDQVHEGAAQILTVLNGSRVEAFDVRILNAVSQKNPETKGIVIKITDPRLLQVTGGIIQGMSGSPIIQDGRLVGAVTHVFVNDPTCGYGVHIKWMLHEAGIQQSRITEESAS</sequence>
<dbReference type="SMART" id="SM00228">
    <property type="entry name" value="PDZ"/>
    <property type="match status" value="1"/>
</dbReference>
<dbReference type="InterPro" id="IPR041489">
    <property type="entry name" value="PDZ_6"/>
</dbReference>
<evidence type="ECO:0000313" key="3">
    <source>
        <dbReference type="EMBL" id="XCJ16402.1"/>
    </source>
</evidence>
<name>A0AAU8IDX7_9BACL</name>
<keyword evidence="1" id="KW-0720">Serine protease</keyword>
<dbReference type="NCBIfam" id="TIGR02860">
    <property type="entry name" value="spore_IV_B"/>
    <property type="match status" value="1"/>
</dbReference>
<dbReference type="RefSeq" id="WP_353947928.1">
    <property type="nucleotide sequence ID" value="NZ_CP159510.1"/>
</dbReference>
<reference evidence="3" key="1">
    <citation type="submission" date="2024-06" db="EMBL/GenBank/DDBJ databases">
        <authorList>
            <person name="Fan A."/>
            <person name="Zhang F.Y."/>
            <person name="Zhang L."/>
        </authorList>
    </citation>
    <scope>NUCLEOTIDE SEQUENCE</scope>
    <source>
        <strain evidence="3">Y61</strain>
    </source>
</reference>
<accession>A0AAU8IDX7</accession>
<dbReference type="InterPro" id="IPR014219">
    <property type="entry name" value="SpoIVB"/>
</dbReference>
<dbReference type="SUPFAM" id="SSF50494">
    <property type="entry name" value="Trypsin-like serine proteases"/>
    <property type="match status" value="1"/>
</dbReference>
<dbReference type="Pfam" id="PF17820">
    <property type="entry name" value="PDZ_6"/>
    <property type="match status" value="1"/>
</dbReference>
<dbReference type="PROSITE" id="PS51494">
    <property type="entry name" value="SPOIVB"/>
    <property type="match status" value="1"/>
</dbReference>
<dbReference type="InterPro" id="IPR008763">
    <property type="entry name" value="Peptidase_S55"/>
</dbReference>
<gene>
    <name evidence="3" type="primary">spoIVB</name>
    <name evidence="3" type="ORF">ABNN70_12115</name>
</gene>
<feature type="domain" description="Peptidase S55" evidence="2">
    <location>
        <begin position="172"/>
        <end position="413"/>
    </location>
</feature>
<dbReference type="GO" id="GO:0008236">
    <property type="term" value="F:serine-type peptidase activity"/>
    <property type="evidence" value="ECO:0007669"/>
    <property type="project" value="UniProtKB-KW"/>
</dbReference>
<proteinExistence type="predicted"/>
<evidence type="ECO:0000256" key="1">
    <source>
        <dbReference type="ARBA" id="ARBA00022825"/>
    </source>
</evidence>
<keyword evidence="1" id="KW-0645">Protease</keyword>
<dbReference type="EC" id="3.4.21.116" evidence="3"/>